<keyword evidence="6" id="KW-0808">Transferase</keyword>
<comment type="caution">
    <text evidence="14">The sequence shown here is derived from an EMBL/GenBank/DDBJ whole genome shotgun (WGS) entry which is preliminary data.</text>
</comment>
<dbReference type="NCBIfam" id="TIGR00420">
    <property type="entry name" value="trmU"/>
    <property type="match status" value="1"/>
</dbReference>
<evidence type="ECO:0000256" key="4">
    <source>
        <dbReference type="ARBA" id="ARBA00011953"/>
    </source>
</evidence>
<dbReference type="Pfam" id="PF20258">
    <property type="entry name" value="tRNA_Me_trans_C"/>
    <property type="match status" value="1"/>
</dbReference>
<dbReference type="PANTHER" id="PTHR11933:SF5">
    <property type="entry name" value="MITOCHONDRIAL TRNA-SPECIFIC 2-THIOURIDYLASE 1"/>
    <property type="match status" value="1"/>
</dbReference>
<evidence type="ECO:0000313" key="15">
    <source>
        <dbReference type="Proteomes" id="UP000659654"/>
    </source>
</evidence>
<evidence type="ECO:0000256" key="1">
    <source>
        <dbReference type="ARBA" id="ARBA00003986"/>
    </source>
</evidence>
<evidence type="ECO:0000256" key="6">
    <source>
        <dbReference type="ARBA" id="ARBA00022679"/>
    </source>
</evidence>
<dbReference type="Pfam" id="PF03054">
    <property type="entry name" value="tRNA_Me_trans"/>
    <property type="match status" value="1"/>
</dbReference>
<name>A0A7I8XIH4_BURXY</name>
<dbReference type="SUPFAM" id="SSF52402">
    <property type="entry name" value="Adenine nucleotide alpha hydrolases-like"/>
    <property type="match status" value="1"/>
</dbReference>
<sequence>MIQRVVCAISGGVDSAVSAAILKKKGFEVIGVYMNNWDFVEEGENHCPRTLDETDAQRICTALDIKYYRVDFVKEYWNGVFERFLDGYRAGKTLVADVECNALIKFEALHRFSIDSLGVDAVATGHYAQNSLGNFLENTKKGAIPHLLTAVDPLKDQTYFLSRISENQLRRSMFPIGDQIKSNVKKMAVEMGLNEVAEKKESMGLCYVGKRRKFSEFLEKYIPDKKGNLVDIETAEVIGEHNGIHHFTIGKRVAINTNYPTHYGFYVCKIDSCSNIVYLKIQLERPHWINGSPIEGDLEFRCQRQHPTLQCSLEDDILTSKTPLRAAAPGQNCVFYRENVCLGSAEITDILEPIK</sequence>
<comment type="function">
    <text evidence="1">Catalyzes the 2-thiolation of uridine at the wobble position (U34) of mitochondrial tRNA(Lys), tRNA(Glu) and tRNA(Gln). Required for the formation of 5-taurinomethyl-2-thiouridine (tm5s2U) of mitochondrial tRNA(Lys), tRNA(Glu), and tRNA(Gln) at the wobble position. ATP is required to activate the C2 atom of the wobble base.</text>
</comment>
<dbReference type="FunFam" id="3.40.50.620:FF:000104">
    <property type="entry name" value="Mitochondrial tRNA-specific 2-thiouridylase 1"/>
    <property type="match status" value="1"/>
</dbReference>
<evidence type="ECO:0000256" key="2">
    <source>
        <dbReference type="ARBA" id="ARBA00004173"/>
    </source>
</evidence>
<dbReference type="Pfam" id="PF20259">
    <property type="entry name" value="tRNA_Me_trans_M"/>
    <property type="match status" value="1"/>
</dbReference>
<proteinExistence type="inferred from homology"/>
<organism evidence="14 15">
    <name type="scientific">Bursaphelenchus xylophilus</name>
    <name type="common">Pinewood nematode worm</name>
    <name type="synonym">Aphelenchoides xylophilus</name>
    <dbReference type="NCBI Taxonomy" id="6326"/>
    <lineage>
        <taxon>Eukaryota</taxon>
        <taxon>Metazoa</taxon>
        <taxon>Ecdysozoa</taxon>
        <taxon>Nematoda</taxon>
        <taxon>Chromadorea</taxon>
        <taxon>Rhabditida</taxon>
        <taxon>Tylenchina</taxon>
        <taxon>Tylenchomorpha</taxon>
        <taxon>Aphelenchoidea</taxon>
        <taxon>Aphelenchoididae</taxon>
        <taxon>Bursaphelenchus</taxon>
    </lineage>
</organism>
<keyword evidence="15" id="KW-1185">Reference proteome</keyword>
<dbReference type="EMBL" id="CAJFCV020000001">
    <property type="protein sequence ID" value="CAG9084679.1"/>
    <property type="molecule type" value="Genomic_DNA"/>
</dbReference>
<dbReference type="NCBIfam" id="NF001138">
    <property type="entry name" value="PRK00143.1"/>
    <property type="match status" value="1"/>
</dbReference>
<dbReference type="InterPro" id="IPR046884">
    <property type="entry name" value="MnmA-like_central"/>
</dbReference>
<dbReference type="GO" id="GO:0000049">
    <property type="term" value="F:tRNA binding"/>
    <property type="evidence" value="ECO:0007669"/>
    <property type="project" value="UniProtKB-KW"/>
</dbReference>
<dbReference type="InterPro" id="IPR004506">
    <property type="entry name" value="MnmA-like"/>
</dbReference>
<dbReference type="SMR" id="A0A7I8XIH4"/>
<dbReference type="GO" id="GO:0002143">
    <property type="term" value="P:tRNA wobble position uridine thiolation"/>
    <property type="evidence" value="ECO:0007669"/>
    <property type="project" value="TreeGrafter"/>
</dbReference>
<dbReference type="Gene3D" id="2.40.30.10">
    <property type="entry name" value="Translation factors"/>
    <property type="match status" value="1"/>
</dbReference>
<dbReference type="GO" id="GO:0061708">
    <property type="term" value="F:tRNA-5-taurinomethyluridine 2-sulfurtransferase"/>
    <property type="evidence" value="ECO:0007669"/>
    <property type="project" value="UniProtKB-EC"/>
</dbReference>
<evidence type="ECO:0000256" key="8">
    <source>
        <dbReference type="ARBA" id="ARBA00022741"/>
    </source>
</evidence>
<dbReference type="EMBL" id="CAJFDI010000001">
    <property type="protein sequence ID" value="CAD5209547.1"/>
    <property type="molecule type" value="Genomic_DNA"/>
</dbReference>
<protein>
    <recommendedName>
        <fullName evidence="4">tRNA-5-taurinomethyluridine 2-sulfurtransferase</fullName>
        <ecNumber evidence="4">2.8.1.14</ecNumber>
    </recommendedName>
</protein>
<reference evidence="14" key="1">
    <citation type="submission" date="2020-09" db="EMBL/GenBank/DDBJ databases">
        <authorList>
            <person name="Kikuchi T."/>
        </authorList>
    </citation>
    <scope>NUCLEOTIDE SEQUENCE</scope>
    <source>
        <strain evidence="14">Ka4C1</strain>
    </source>
</reference>
<keyword evidence="9" id="KW-0067">ATP-binding</keyword>
<comment type="catalytic activity">
    <reaction evidence="12">
        <text>5-taurinomethyluridine(34) in tRNA + S-sulfanyl-L-cysteinyl-[protein] + AH2 + ATP = 5-taurinomethyl-2-thiouridine(34) in tRNA + L-cysteinyl-[protein] + A + AMP + diphosphate + H(+)</text>
        <dbReference type="Rhea" id="RHEA:47040"/>
        <dbReference type="Rhea" id="RHEA-COMP:10131"/>
        <dbReference type="Rhea" id="RHEA-COMP:11726"/>
        <dbReference type="Rhea" id="RHEA-COMP:11732"/>
        <dbReference type="Rhea" id="RHEA-COMP:11733"/>
        <dbReference type="ChEBI" id="CHEBI:13193"/>
        <dbReference type="ChEBI" id="CHEBI:15378"/>
        <dbReference type="ChEBI" id="CHEBI:17499"/>
        <dbReference type="ChEBI" id="CHEBI:29950"/>
        <dbReference type="ChEBI" id="CHEBI:30616"/>
        <dbReference type="ChEBI" id="CHEBI:33019"/>
        <dbReference type="ChEBI" id="CHEBI:61963"/>
        <dbReference type="ChEBI" id="CHEBI:87171"/>
        <dbReference type="ChEBI" id="CHEBI:87172"/>
        <dbReference type="ChEBI" id="CHEBI:456215"/>
        <dbReference type="EC" id="2.8.1.14"/>
    </reaction>
</comment>
<accession>A0A7I8XIH4</accession>
<dbReference type="GO" id="GO:0005739">
    <property type="term" value="C:mitochondrion"/>
    <property type="evidence" value="ECO:0007669"/>
    <property type="project" value="UniProtKB-SubCell"/>
</dbReference>
<evidence type="ECO:0000256" key="5">
    <source>
        <dbReference type="ARBA" id="ARBA00022555"/>
    </source>
</evidence>
<keyword evidence="10" id="KW-0694">RNA-binding</keyword>
<keyword evidence="8" id="KW-0547">Nucleotide-binding</keyword>
<evidence type="ECO:0000256" key="7">
    <source>
        <dbReference type="ARBA" id="ARBA00022694"/>
    </source>
</evidence>
<keyword evidence="5" id="KW-0820">tRNA-binding</keyword>
<dbReference type="PANTHER" id="PTHR11933">
    <property type="entry name" value="TRNA 5-METHYLAMINOMETHYL-2-THIOURIDYLATE -METHYLTRANSFERASE"/>
    <property type="match status" value="1"/>
</dbReference>
<dbReference type="PROSITE" id="PS50206">
    <property type="entry name" value="RHODANESE_3"/>
    <property type="match status" value="1"/>
</dbReference>
<dbReference type="InterPro" id="IPR046885">
    <property type="entry name" value="MnmA-like_C"/>
</dbReference>
<keyword evidence="7" id="KW-0819">tRNA processing</keyword>
<dbReference type="Proteomes" id="UP000659654">
    <property type="component" value="Unassembled WGS sequence"/>
</dbReference>
<evidence type="ECO:0000256" key="10">
    <source>
        <dbReference type="ARBA" id="ARBA00022884"/>
    </source>
</evidence>
<dbReference type="OrthoDB" id="3685at2759"/>
<evidence type="ECO:0000313" key="14">
    <source>
        <dbReference type="EMBL" id="CAD5209547.1"/>
    </source>
</evidence>
<keyword evidence="11" id="KW-1015">Disulfide bond</keyword>
<dbReference type="EC" id="2.8.1.14" evidence="4"/>
<evidence type="ECO:0000256" key="9">
    <source>
        <dbReference type="ARBA" id="ARBA00022840"/>
    </source>
</evidence>
<dbReference type="GO" id="GO:0005524">
    <property type="term" value="F:ATP binding"/>
    <property type="evidence" value="ECO:0007669"/>
    <property type="project" value="UniProtKB-KW"/>
</dbReference>
<evidence type="ECO:0000256" key="3">
    <source>
        <dbReference type="ARBA" id="ARBA00006191"/>
    </source>
</evidence>
<dbReference type="InterPro" id="IPR023382">
    <property type="entry name" value="MnmA-like_central_sf"/>
</dbReference>
<evidence type="ECO:0000259" key="13">
    <source>
        <dbReference type="PROSITE" id="PS50206"/>
    </source>
</evidence>
<comment type="subcellular location">
    <subcellularLocation>
        <location evidence="2">Mitochondrion</location>
    </subcellularLocation>
</comment>
<dbReference type="InterPro" id="IPR014729">
    <property type="entry name" value="Rossmann-like_a/b/a_fold"/>
</dbReference>
<dbReference type="InterPro" id="IPR001763">
    <property type="entry name" value="Rhodanese-like_dom"/>
</dbReference>
<dbReference type="Gene3D" id="2.30.30.280">
    <property type="entry name" value="Adenine nucleotide alpha hydrolases-like domains"/>
    <property type="match status" value="1"/>
</dbReference>
<dbReference type="Proteomes" id="UP000582659">
    <property type="component" value="Unassembled WGS sequence"/>
</dbReference>
<evidence type="ECO:0000256" key="12">
    <source>
        <dbReference type="ARBA" id="ARBA00049564"/>
    </source>
</evidence>
<dbReference type="AlphaFoldDB" id="A0A7I8XIH4"/>
<gene>
    <name evidence="14" type="ORF">BXYJ_LOCUS1490</name>
</gene>
<feature type="domain" description="Rhodanese" evidence="13">
    <location>
        <begin position="5"/>
        <end position="48"/>
    </location>
</feature>
<comment type="similarity">
    <text evidence="3">Belongs to the MnmA/TRMU family.</text>
</comment>
<evidence type="ECO:0000256" key="11">
    <source>
        <dbReference type="ARBA" id="ARBA00023157"/>
    </source>
</evidence>
<dbReference type="CDD" id="cd01998">
    <property type="entry name" value="MnmA_TRMU-like"/>
    <property type="match status" value="1"/>
</dbReference>
<dbReference type="Gene3D" id="3.40.50.620">
    <property type="entry name" value="HUPs"/>
    <property type="match status" value="1"/>
</dbReference>